<keyword evidence="8" id="KW-0249">Electron transport</keyword>
<dbReference type="STRING" id="658167.SAMN04488135_1297"/>
<comment type="cofactor">
    <cofactor evidence="1">
        <name>heme b</name>
        <dbReference type="ChEBI" id="CHEBI:60344"/>
    </cofactor>
</comment>
<keyword evidence="7" id="KW-0479">Metal-binding</keyword>
<keyword evidence="9 13" id="KW-1133">Transmembrane helix</keyword>
<organism evidence="15 16">
    <name type="scientific">Pollutimonas bauzanensis</name>
    <dbReference type="NCBI Taxonomy" id="658167"/>
    <lineage>
        <taxon>Bacteria</taxon>
        <taxon>Pseudomonadati</taxon>
        <taxon>Pseudomonadota</taxon>
        <taxon>Betaproteobacteria</taxon>
        <taxon>Burkholderiales</taxon>
        <taxon>Alcaligenaceae</taxon>
        <taxon>Pollutimonas</taxon>
    </lineage>
</organism>
<dbReference type="AlphaFoldDB" id="A0A1M6BS98"/>
<proteinExistence type="inferred from homology"/>
<keyword evidence="5" id="KW-0349">Heme</keyword>
<keyword evidence="6 13" id="KW-0812">Transmembrane</keyword>
<keyword evidence="3" id="KW-0813">Transport</keyword>
<dbReference type="RefSeq" id="WP_425439592.1">
    <property type="nucleotide sequence ID" value="NZ_FQXE01000029.1"/>
</dbReference>
<evidence type="ECO:0000256" key="8">
    <source>
        <dbReference type="ARBA" id="ARBA00022982"/>
    </source>
</evidence>
<dbReference type="GO" id="GO:0046872">
    <property type="term" value="F:metal ion binding"/>
    <property type="evidence" value="ECO:0007669"/>
    <property type="project" value="UniProtKB-KW"/>
</dbReference>
<accession>A0A1M6BS98</accession>
<feature type="domain" description="Cytochrome b561 bacterial/Ni-hydrogenase" evidence="14">
    <location>
        <begin position="16"/>
        <end position="183"/>
    </location>
</feature>
<evidence type="ECO:0000256" key="12">
    <source>
        <dbReference type="ARBA" id="ARBA00037975"/>
    </source>
</evidence>
<keyword evidence="11 13" id="KW-0472">Membrane</keyword>
<protein>
    <submittedName>
        <fullName evidence="15">Cytochrome b561</fullName>
    </submittedName>
</protein>
<evidence type="ECO:0000256" key="10">
    <source>
        <dbReference type="ARBA" id="ARBA00023004"/>
    </source>
</evidence>
<sequence>MKMTSSISQGDRVIVRYNKPAIFMHWAIFLLVVIAYVAINVRGPKGSDTREFWTGIHVWAGLFVLSLSLVRVGWRLTHTPPPGEPGSAVMNLLAKVAHIALYAFIIVQPLLGILIFNLEGHPVILMGSGWSFSVVGANVALAPLAKDTHELLGNIFYYVIGLHALAALWHHYILHDNTLRKML</sequence>
<comment type="subcellular location">
    <subcellularLocation>
        <location evidence="2">Cell membrane</location>
        <topology evidence="2">Multi-pass membrane protein</topology>
    </subcellularLocation>
</comment>
<reference evidence="15 16" key="1">
    <citation type="submission" date="2016-11" db="EMBL/GenBank/DDBJ databases">
        <authorList>
            <person name="Jaros S."/>
            <person name="Januszkiewicz K."/>
            <person name="Wedrychowicz H."/>
        </authorList>
    </citation>
    <scope>NUCLEOTIDE SEQUENCE [LARGE SCALE GENOMIC DNA]</scope>
    <source>
        <strain evidence="15 16">CGMCC 1.10190</strain>
    </source>
</reference>
<dbReference type="InterPro" id="IPR016174">
    <property type="entry name" value="Di-haem_cyt_TM"/>
</dbReference>
<dbReference type="Proteomes" id="UP000184226">
    <property type="component" value="Unassembled WGS sequence"/>
</dbReference>
<dbReference type="Pfam" id="PF01292">
    <property type="entry name" value="Ni_hydr_CYTB"/>
    <property type="match status" value="1"/>
</dbReference>
<keyword evidence="10" id="KW-0408">Iron</keyword>
<feature type="transmembrane region" description="Helical" evidence="13">
    <location>
        <begin position="123"/>
        <end position="143"/>
    </location>
</feature>
<evidence type="ECO:0000313" key="15">
    <source>
        <dbReference type="EMBL" id="SHI51660.1"/>
    </source>
</evidence>
<evidence type="ECO:0000256" key="9">
    <source>
        <dbReference type="ARBA" id="ARBA00022989"/>
    </source>
</evidence>
<dbReference type="InterPro" id="IPR052168">
    <property type="entry name" value="Cytochrome_b561_oxidase"/>
</dbReference>
<evidence type="ECO:0000256" key="13">
    <source>
        <dbReference type="SAM" id="Phobius"/>
    </source>
</evidence>
<evidence type="ECO:0000259" key="14">
    <source>
        <dbReference type="Pfam" id="PF01292"/>
    </source>
</evidence>
<feature type="transmembrane region" description="Helical" evidence="13">
    <location>
        <begin position="92"/>
        <end position="116"/>
    </location>
</feature>
<dbReference type="GO" id="GO:0020037">
    <property type="term" value="F:heme binding"/>
    <property type="evidence" value="ECO:0007669"/>
    <property type="project" value="TreeGrafter"/>
</dbReference>
<evidence type="ECO:0000256" key="7">
    <source>
        <dbReference type="ARBA" id="ARBA00022723"/>
    </source>
</evidence>
<evidence type="ECO:0000256" key="5">
    <source>
        <dbReference type="ARBA" id="ARBA00022617"/>
    </source>
</evidence>
<evidence type="ECO:0000313" key="16">
    <source>
        <dbReference type="Proteomes" id="UP000184226"/>
    </source>
</evidence>
<dbReference type="InterPro" id="IPR011577">
    <property type="entry name" value="Cyt_b561_bac/Ni-Hgenase"/>
</dbReference>
<dbReference type="SUPFAM" id="SSF81342">
    <property type="entry name" value="Transmembrane di-heme cytochromes"/>
    <property type="match status" value="1"/>
</dbReference>
<dbReference type="GO" id="GO:0005886">
    <property type="term" value="C:plasma membrane"/>
    <property type="evidence" value="ECO:0007669"/>
    <property type="project" value="UniProtKB-SubCell"/>
</dbReference>
<dbReference type="EMBL" id="FQXE01000029">
    <property type="protein sequence ID" value="SHI51660.1"/>
    <property type="molecule type" value="Genomic_DNA"/>
</dbReference>
<comment type="similarity">
    <text evidence="12">Belongs to the cytochrome b561 family.</text>
</comment>
<name>A0A1M6BS98_9BURK</name>
<dbReference type="PANTHER" id="PTHR30529">
    <property type="entry name" value="CYTOCHROME B561"/>
    <property type="match status" value="1"/>
</dbReference>
<evidence type="ECO:0000256" key="2">
    <source>
        <dbReference type="ARBA" id="ARBA00004651"/>
    </source>
</evidence>
<keyword evidence="16" id="KW-1185">Reference proteome</keyword>
<feature type="transmembrane region" description="Helical" evidence="13">
    <location>
        <begin position="20"/>
        <end position="39"/>
    </location>
</feature>
<evidence type="ECO:0000256" key="3">
    <source>
        <dbReference type="ARBA" id="ARBA00022448"/>
    </source>
</evidence>
<evidence type="ECO:0000256" key="11">
    <source>
        <dbReference type="ARBA" id="ARBA00023136"/>
    </source>
</evidence>
<evidence type="ECO:0000256" key="6">
    <source>
        <dbReference type="ARBA" id="ARBA00022692"/>
    </source>
</evidence>
<evidence type="ECO:0000256" key="4">
    <source>
        <dbReference type="ARBA" id="ARBA00022475"/>
    </source>
</evidence>
<gene>
    <name evidence="15" type="ORF">SAMN04488135_1297</name>
</gene>
<feature type="transmembrane region" description="Helical" evidence="13">
    <location>
        <begin position="155"/>
        <end position="174"/>
    </location>
</feature>
<keyword evidence="4" id="KW-1003">Cell membrane</keyword>
<dbReference type="GO" id="GO:0022904">
    <property type="term" value="P:respiratory electron transport chain"/>
    <property type="evidence" value="ECO:0007669"/>
    <property type="project" value="InterPro"/>
</dbReference>
<feature type="transmembrane region" description="Helical" evidence="13">
    <location>
        <begin position="51"/>
        <end position="72"/>
    </location>
</feature>
<dbReference type="GO" id="GO:0009055">
    <property type="term" value="F:electron transfer activity"/>
    <property type="evidence" value="ECO:0007669"/>
    <property type="project" value="InterPro"/>
</dbReference>
<evidence type="ECO:0000256" key="1">
    <source>
        <dbReference type="ARBA" id="ARBA00001970"/>
    </source>
</evidence>
<dbReference type="PANTHER" id="PTHR30529:SF3">
    <property type="entry name" value="CYTOCHROME B561 HOMOLOG 1"/>
    <property type="match status" value="1"/>
</dbReference>